<feature type="domain" description="ATP-dependent DNA ligase family profile" evidence="6">
    <location>
        <begin position="250"/>
        <end position="395"/>
    </location>
</feature>
<dbReference type="Gene3D" id="3.30.470.30">
    <property type="entry name" value="DNA ligase/mRNA capping enzyme"/>
    <property type="match status" value="1"/>
</dbReference>
<evidence type="ECO:0000313" key="9">
    <source>
        <dbReference type="WBParaSite" id="Hba_15386"/>
    </source>
</evidence>
<evidence type="ECO:0000256" key="1">
    <source>
        <dbReference type="ARBA" id="ARBA00022723"/>
    </source>
</evidence>
<dbReference type="CDD" id="cd07903">
    <property type="entry name" value="Adenylation_DNA_ligase_IV"/>
    <property type="match status" value="1"/>
</dbReference>
<keyword evidence="4" id="KW-0233">DNA recombination</keyword>
<keyword evidence="8" id="KW-1185">Reference proteome</keyword>
<dbReference type="GO" id="GO:0046872">
    <property type="term" value="F:metal ion binding"/>
    <property type="evidence" value="ECO:0007669"/>
    <property type="project" value="UniProtKB-KW"/>
</dbReference>
<dbReference type="GO" id="GO:0003677">
    <property type="term" value="F:DNA binding"/>
    <property type="evidence" value="ECO:0007669"/>
    <property type="project" value="InterPro"/>
</dbReference>
<organism evidence="8 9">
    <name type="scientific">Heterorhabditis bacteriophora</name>
    <name type="common">Entomopathogenic nematode worm</name>
    <dbReference type="NCBI Taxonomy" id="37862"/>
    <lineage>
        <taxon>Eukaryota</taxon>
        <taxon>Metazoa</taxon>
        <taxon>Ecdysozoa</taxon>
        <taxon>Nematoda</taxon>
        <taxon>Chromadorea</taxon>
        <taxon>Rhabditida</taxon>
        <taxon>Rhabditina</taxon>
        <taxon>Rhabditomorpha</taxon>
        <taxon>Strongyloidea</taxon>
        <taxon>Heterorhabditidae</taxon>
        <taxon>Heterorhabditis</taxon>
    </lineage>
</organism>
<dbReference type="PROSITE" id="PS00333">
    <property type="entry name" value="DNA_LIGASE_A2"/>
    <property type="match status" value="1"/>
</dbReference>
<evidence type="ECO:0000256" key="2">
    <source>
        <dbReference type="ARBA" id="ARBA00022763"/>
    </source>
</evidence>
<dbReference type="PANTHER" id="PTHR45997">
    <property type="entry name" value="DNA LIGASE 4"/>
    <property type="match status" value="1"/>
</dbReference>
<dbReference type="InterPro" id="IPR029710">
    <property type="entry name" value="LIG4"/>
</dbReference>
<dbReference type="GO" id="GO:0005524">
    <property type="term" value="F:ATP binding"/>
    <property type="evidence" value="ECO:0007669"/>
    <property type="project" value="InterPro"/>
</dbReference>
<keyword evidence="5" id="KW-0234">DNA repair</keyword>
<dbReference type="Pfam" id="PF01068">
    <property type="entry name" value="DNA_ligase_A_M"/>
    <property type="match status" value="1"/>
</dbReference>
<evidence type="ECO:0000256" key="4">
    <source>
        <dbReference type="ARBA" id="ARBA00023172"/>
    </source>
</evidence>
<sequence>MVPKLKPMNKAPVSEKLYLDTKLKKNIWVPKKKLIARVCKILTISSDDITGINSMKSNEVVEVLAKEVSSRITPDDFEHLSVVVSYINISPSTILSWISPEGRICWNASRNLMDLSSGYNSAEPKLGYNFRPMLLARLPKHNWWEMIEAHSGRDFFMETKYDGEHVLMHKISRCTYKWYTRNGKDFTADYGASSSEKLSGRIHGYFLDTVTDCIIDCELMLWDKKLRKLCRHQFMSDNSDKTKHSFRHIKHNDSVQLVVVVFDLLFYNGQSIMNVPLEQRVRLLDSGLLKTQSEEVIFISPRVVANSRDEVDNFYGEAMRNGDEGIVIKNRNIVYQPGTRKKSNGWFKLKPNIDNELDLALVAVNPERTLDGKVAYQVAVRNGNRYKTISYCCSGLTLLDRKKIYEINTIDGPLLKEAPPDLDGFYIDHPKGGFMRKEHWIVVEVASSGIRDGKLIDPVIRRIRYDKSLGEIDTLETFLQYDEIIRRSKLPERSLMPLKSRKITKKSIFHESAVPNIKRKKLNSPIAGKTICVLQGTNDNLRKRIMEVLTRFGAYVVGSPVDTTDLIIACTDKHPKTRIQVADAEWSVIRAVWVLRCEELDEVVPWIPEEVLNEVEGSFRIEIA</sequence>
<dbReference type="InterPro" id="IPR036420">
    <property type="entry name" value="BRCT_dom_sf"/>
</dbReference>
<name>A0A1I7XDG0_HETBA</name>
<keyword evidence="1" id="KW-0479">Metal-binding</keyword>
<dbReference type="Gene3D" id="3.40.50.10190">
    <property type="entry name" value="BRCT domain"/>
    <property type="match status" value="1"/>
</dbReference>
<reference evidence="9" key="1">
    <citation type="submission" date="2016-11" db="UniProtKB">
        <authorList>
            <consortium name="WormBaseParasite"/>
        </authorList>
    </citation>
    <scope>IDENTIFICATION</scope>
</reference>
<protein>
    <submittedName>
        <fullName evidence="9">DNA ligase IV</fullName>
    </submittedName>
</protein>
<dbReference type="GO" id="GO:0005958">
    <property type="term" value="C:DNA-dependent protein kinase-DNA ligase 4 complex"/>
    <property type="evidence" value="ECO:0007669"/>
    <property type="project" value="TreeGrafter"/>
</dbReference>
<dbReference type="InterPro" id="IPR001357">
    <property type="entry name" value="BRCT_dom"/>
</dbReference>
<proteinExistence type="predicted"/>
<dbReference type="PROSITE" id="PS50160">
    <property type="entry name" value="DNA_LIGASE_A3"/>
    <property type="match status" value="1"/>
</dbReference>
<evidence type="ECO:0000313" key="8">
    <source>
        <dbReference type="Proteomes" id="UP000095283"/>
    </source>
</evidence>
<evidence type="ECO:0000256" key="5">
    <source>
        <dbReference type="ARBA" id="ARBA00023204"/>
    </source>
</evidence>
<dbReference type="PANTHER" id="PTHR45997:SF1">
    <property type="entry name" value="DNA LIGASE 4"/>
    <property type="match status" value="1"/>
</dbReference>
<keyword evidence="3" id="KW-0460">Magnesium</keyword>
<dbReference type="InterPro" id="IPR016059">
    <property type="entry name" value="DNA_ligase_ATP-dep_CS"/>
</dbReference>
<dbReference type="GO" id="GO:0006297">
    <property type="term" value="P:nucleotide-excision repair, DNA gap filling"/>
    <property type="evidence" value="ECO:0007669"/>
    <property type="project" value="TreeGrafter"/>
</dbReference>
<dbReference type="Proteomes" id="UP000095283">
    <property type="component" value="Unplaced"/>
</dbReference>
<dbReference type="GO" id="GO:0006303">
    <property type="term" value="P:double-strand break repair via nonhomologous end joining"/>
    <property type="evidence" value="ECO:0007669"/>
    <property type="project" value="TreeGrafter"/>
</dbReference>
<keyword evidence="2" id="KW-0227">DNA damage</keyword>
<dbReference type="AlphaFoldDB" id="A0A1I7XDG0"/>
<evidence type="ECO:0000259" key="7">
    <source>
        <dbReference type="PROSITE" id="PS50172"/>
    </source>
</evidence>
<evidence type="ECO:0000259" key="6">
    <source>
        <dbReference type="PROSITE" id="PS50160"/>
    </source>
</evidence>
<dbReference type="InterPro" id="IPR012310">
    <property type="entry name" value="DNA_ligase_ATP-dep_cent"/>
</dbReference>
<dbReference type="SUPFAM" id="SSF56091">
    <property type="entry name" value="DNA ligase/mRNA capping enzyme, catalytic domain"/>
    <property type="match status" value="1"/>
</dbReference>
<dbReference type="GO" id="GO:0006310">
    <property type="term" value="P:DNA recombination"/>
    <property type="evidence" value="ECO:0007669"/>
    <property type="project" value="UniProtKB-KW"/>
</dbReference>
<dbReference type="SUPFAM" id="SSF50249">
    <property type="entry name" value="Nucleic acid-binding proteins"/>
    <property type="match status" value="1"/>
</dbReference>
<dbReference type="SUPFAM" id="SSF52113">
    <property type="entry name" value="BRCT domain"/>
    <property type="match status" value="1"/>
</dbReference>
<dbReference type="GO" id="GO:0003910">
    <property type="term" value="F:DNA ligase (ATP) activity"/>
    <property type="evidence" value="ECO:0007669"/>
    <property type="project" value="InterPro"/>
</dbReference>
<feature type="domain" description="BRCT" evidence="7">
    <location>
        <begin position="521"/>
        <end position="605"/>
    </location>
</feature>
<evidence type="ECO:0000256" key="3">
    <source>
        <dbReference type="ARBA" id="ARBA00022842"/>
    </source>
</evidence>
<dbReference type="WBParaSite" id="Hba_15386">
    <property type="protein sequence ID" value="Hba_15386"/>
    <property type="gene ID" value="Hba_15386"/>
</dbReference>
<dbReference type="Pfam" id="PF00533">
    <property type="entry name" value="BRCT"/>
    <property type="match status" value="1"/>
</dbReference>
<dbReference type="PROSITE" id="PS50172">
    <property type="entry name" value="BRCT"/>
    <property type="match status" value="1"/>
</dbReference>
<accession>A0A1I7XDG0</accession>
<dbReference type="GO" id="GO:0032807">
    <property type="term" value="C:DNA ligase IV complex"/>
    <property type="evidence" value="ECO:0007669"/>
    <property type="project" value="TreeGrafter"/>
</dbReference>
<dbReference type="InterPro" id="IPR044125">
    <property type="entry name" value="Adenylation_DNA_ligase_IV"/>
</dbReference>
<dbReference type="InterPro" id="IPR012340">
    <property type="entry name" value="NA-bd_OB-fold"/>
</dbReference>